<keyword evidence="8 13" id="KW-0460">Magnesium</keyword>
<comment type="catalytic activity">
    <reaction evidence="10">
        <text>8-oxo-dGTP + H2O = 8-oxo-dGMP + diphosphate + H(+)</text>
        <dbReference type="Rhea" id="RHEA:31575"/>
        <dbReference type="ChEBI" id="CHEBI:15377"/>
        <dbReference type="ChEBI" id="CHEBI:15378"/>
        <dbReference type="ChEBI" id="CHEBI:33019"/>
        <dbReference type="ChEBI" id="CHEBI:63224"/>
        <dbReference type="ChEBI" id="CHEBI:77896"/>
        <dbReference type="EC" id="3.6.1.55"/>
    </reaction>
</comment>
<dbReference type="CDD" id="cd03425">
    <property type="entry name" value="NUDIX_MutT_NudA_like"/>
    <property type="match status" value="1"/>
</dbReference>
<reference evidence="15" key="1">
    <citation type="submission" date="2015-06" db="EMBL/GenBank/DDBJ databases">
        <authorList>
            <person name="Liu B."/>
            <person name="Wang J."/>
            <person name="Zhu Y."/>
            <person name="Liu G."/>
            <person name="Chen Q."/>
            <person name="Zheng C."/>
            <person name="Che J."/>
            <person name="Ge C."/>
            <person name="Shi H."/>
            <person name="Pan Z."/>
            <person name="Liu X."/>
        </authorList>
    </citation>
    <scope>NUCLEOTIDE SEQUENCE [LARGE SCALE GENOMIC DNA]</scope>
    <source>
        <strain evidence="15">DSM 16346</strain>
    </source>
</reference>
<dbReference type="EC" id="3.6.1.55" evidence="11"/>
<feature type="binding site" evidence="13">
    <location>
        <position position="38"/>
    </location>
    <ligand>
        <name>Mg(2+)</name>
        <dbReference type="ChEBI" id="CHEBI:18420"/>
    </ligand>
</feature>
<dbReference type="GO" id="GO:0044716">
    <property type="term" value="F:8-oxo-GDP phosphatase activity"/>
    <property type="evidence" value="ECO:0007669"/>
    <property type="project" value="TreeGrafter"/>
</dbReference>
<evidence type="ECO:0000256" key="12">
    <source>
        <dbReference type="PIRSR" id="PIRSR603561-1"/>
    </source>
</evidence>
<keyword evidence="16" id="KW-1185">Reference proteome</keyword>
<evidence type="ECO:0000256" key="2">
    <source>
        <dbReference type="ARBA" id="ARBA00005582"/>
    </source>
</evidence>
<name>A0A0J6D1H6_9BACL</name>
<feature type="domain" description="Nudix hydrolase" evidence="14">
    <location>
        <begin position="3"/>
        <end position="128"/>
    </location>
</feature>
<dbReference type="SUPFAM" id="SSF55811">
    <property type="entry name" value="Nudix"/>
    <property type="match status" value="1"/>
</dbReference>
<organism evidence="15 16">
    <name type="scientific">Guptibacillus hwajinpoensis</name>
    <dbReference type="NCBI Taxonomy" id="208199"/>
    <lineage>
        <taxon>Bacteria</taxon>
        <taxon>Bacillati</taxon>
        <taxon>Bacillota</taxon>
        <taxon>Bacilli</taxon>
        <taxon>Bacillales</taxon>
        <taxon>Guptibacillaceae</taxon>
        <taxon>Guptibacillus</taxon>
    </lineage>
</organism>
<evidence type="ECO:0000313" key="15">
    <source>
        <dbReference type="EMBL" id="KMM39220.1"/>
    </source>
</evidence>
<evidence type="ECO:0000256" key="4">
    <source>
        <dbReference type="ARBA" id="ARBA00022705"/>
    </source>
</evidence>
<evidence type="ECO:0000256" key="8">
    <source>
        <dbReference type="ARBA" id="ARBA00022842"/>
    </source>
</evidence>
<dbReference type="AlphaFoldDB" id="A0A0J6D1H6"/>
<dbReference type="InterPro" id="IPR047127">
    <property type="entry name" value="MutT-like"/>
</dbReference>
<keyword evidence="4" id="KW-0235">DNA replication</keyword>
<evidence type="ECO:0000256" key="7">
    <source>
        <dbReference type="ARBA" id="ARBA00022801"/>
    </source>
</evidence>
<evidence type="ECO:0000256" key="6">
    <source>
        <dbReference type="ARBA" id="ARBA00022763"/>
    </source>
</evidence>
<comment type="cofactor">
    <cofactor evidence="1 13">
        <name>Mg(2+)</name>
        <dbReference type="ChEBI" id="CHEBI:18420"/>
    </cofactor>
</comment>
<dbReference type="NCBIfam" id="TIGR00586">
    <property type="entry name" value="mutt"/>
    <property type="match status" value="1"/>
</dbReference>
<dbReference type="InterPro" id="IPR015797">
    <property type="entry name" value="NUDIX_hydrolase-like_dom_sf"/>
</dbReference>
<evidence type="ECO:0000313" key="16">
    <source>
        <dbReference type="Proteomes" id="UP000035996"/>
    </source>
</evidence>
<feature type="binding site" evidence="12">
    <location>
        <position position="24"/>
    </location>
    <ligand>
        <name>8-oxo-dGTP</name>
        <dbReference type="ChEBI" id="CHEBI:77896"/>
    </ligand>
</feature>
<dbReference type="GO" id="GO:0035539">
    <property type="term" value="F:8-oxo-7,8-dihydrodeoxyguanosine triphosphate pyrophosphatase activity"/>
    <property type="evidence" value="ECO:0007669"/>
    <property type="project" value="UniProtKB-EC"/>
</dbReference>
<evidence type="ECO:0000256" key="13">
    <source>
        <dbReference type="PIRSR" id="PIRSR603561-2"/>
    </source>
</evidence>
<evidence type="ECO:0000256" key="5">
    <source>
        <dbReference type="ARBA" id="ARBA00022723"/>
    </source>
</evidence>
<dbReference type="OrthoDB" id="9810648at2"/>
<dbReference type="PROSITE" id="PS51462">
    <property type="entry name" value="NUDIX"/>
    <property type="match status" value="1"/>
</dbReference>
<protein>
    <recommendedName>
        <fullName evidence="11">8-oxo-dGTP diphosphatase</fullName>
        <ecNumber evidence="11">3.6.1.55</ecNumber>
    </recommendedName>
</protein>
<sequence>MMKKVKVVGAIIRNEQDEFLCALRSPTMSLPNLWEFPGGKIEEGETPEQTLVREIEEELDCEIQVYEKVEEVVHEYPNVIVNLLTYESTIISGEPKAKEHAKLQWVPKRDLRSLEWAPADIPTIDKLLSN</sequence>
<keyword evidence="3" id="KW-0515">Mutator protein</keyword>
<keyword evidence="5 13" id="KW-0479">Metal-binding</keyword>
<dbReference type="GO" id="GO:0006260">
    <property type="term" value="P:DNA replication"/>
    <property type="evidence" value="ECO:0007669"/>
    <property type="project" value="UniProtKB-KW"/>
</dbReference>
<dbReference type="InterPro" id="IPR000086">
    <property type="entry name" value="NUDIX_hydrolase_dom"/>
</dbReference>
<gene>
    <name evidence="15" type="ORF">AB986_08335</name>
</gene>
<dbReference type="InterPro" id="IPR003561">
    <property type="entry name" value="Mutator_MutT"/>
</dbReference>
<dbReference type="RefSeq" id="WP_048310390.1">
    <property type="nucleotide sequence ID" value="NZ_CP119526.1"/>
</dbReference>
<keyword evidence="9" id="KW-0234">DNA repair</keyword>
<evidence type="ECO:0000256" key="1">
    <source>
        <dbReference type="ARBA" id="ARBA00001946"/>
    </source>
</evidence>
<dbReference type="STRING" id="157733.AB986_08335"/>
<evidence type="ECO:0000256" key="9">
    <source>
        <dbReference type="ARBA" id="ARBA00023204"/>
    </source>
</evidence>
<dbReference type="GO" id="GO:0044715">
    <property type="term" value="F:8-oxo-dGDP phosphatase activity"/>
    <property type="evidence" value="ECO:0007669"/>
    <property type="project" value="TreeGrafter"/>
</dbReference>
<dbReference type="GO" id="GO:0006281">
    <property type="term" value="P:DNA repair"/>
    <property type="evidence" value="ECO:0007669"/>
    <property type="project" value="UniProtKB-KW"/>
</dbReference>
<dbReference type="InterPro" id="IPR020476">
    <property type="entry name" value="Nudix_hydrolase"/>
</dbReference>
<dbReference type="Proteomes" id="UP000035996">
    <property type="component" value="Unassembled WGS sequence"/>
</dbReference>
<evidence type="ECO:0000256" key="10">
    <source>
        <dbReference type="ARBA" id="ARBA00035861"/>
    </source>
</evidence>
<dbReference type="Pfam" id="PF00293">
    <property type="entry name" value="NUDIX"/>
    <property type="match status" value="1"/>
</dbReference>
<evidence type="ECO:0000259" key="14">
    <source>
        <dbReference type="PROSITE" id="PS51462"/>
    </source>
</evidence>
<keyword evidence="7" id="KW-0378">Hydrolase</keyword>
<comment type="similarity">
    <text evidence="2">Belongs to the Nudix hydrolase family.</text>
</comment>
<dbReference type="GO" id="GO:0008413">
    <property type="term" value="F:8-oxo-7,8-dihydroguanosine triphosphate pyrophosphatase activity"/>
    <property type="evidence" value="ECO:0007669"/>
    <property type="project" value="InterPro"/>
</dbReference>
<accession>A0A0J6D1H6</accession>
<dbReference type="PRINTS" id="PR00502">
    <property type="entry name" value="NUDIXFAMILY"/>
</dbReference>
<dbReference type="PANTHER" id="PTHR47707">
    <property type="entry name" value="8-OXO-DGTP DIPHOSPHATASE"/>
    <property type="match status" value="1"/>
</dbReference>
<proteinExistence type="inferred from homology"/>
<feature type="binding site" evidence="13">
    <location>
        <position position="58"/>
    </location>
    <ligand>
        <name>Mg(2+)</name>
        <dbReference type="ChEBI" id="CHEBI:18420"/>
    </ligand>
</feature>
<feature type="binding site" evidence="12">
    <location>
        <begin position="35"/>
        <end position="38"/>
    </location>
    <ligand>
        <name>8-oxo-dGTP</name>
        <dbReference type="ChEBI" id="CHEBI:77896"/>
    </ligand>
</feature>
<keyword evidence="6" id="KW-0227">DNA damage</keyword>
<evidence type="ECO:0000256" key="3">
    <source>
        <dbReference type="ARBA" id="ARBA00022457"/>
    </source>
</evidence>
<comment type="caution">
    <text evidence="15">The sequence shown here is derived from an EMBL/GenBank/DDBJ whole genome shotgun (WGS) entry which is preliminary data.</text>
</comment>
<dbReference type="Gene3D" id="3.90.79.10">
    <property type="entry name" value="Nucleoside Triphosphate Pyrophosphohydrolase"/>
    <property type="match status" value="1"/>
</dbReference>
<dbReference type="EMBL" id="LELK01000001">
    <property type="protein sequence ID" value="KMM39220.1"/>
    <property type="molecule type" value="Genomic_DNA"/>
</dbReference>
<dbReference type="GO" id="GO:0046872">
    <property type="term" value="F:metal ion binding"/>
    <property type="evidence" value="ECO:0007669"/>
    <property type="project" value="UniProtKB-KW"/>
</dbReference>
<dbReference type="PATRIC" id="fig|157733.3.peg.3946"/>
<evidence type="ECO:0000256" key="11">
    <source>
        <dbReference type="ARBA" id="ARBA00038905"/>
    </source>
</evidence>
<dbReference type="PANTHER" id="PTHR47707:SF1">
    <property type="entry name" value="NUDIX HYDROLASE FAMILY PROTEIN"/>
    <property type="match status" value="1"/>
</dbReference>